<dbReference type="PROSITE" id="PS50157">
    <property type="entry name" value="ZINC_FINGER_C2H2_2"/>
    <property type="match status" value="2"/>
</dbReference>
<proteinExistence type="predicted"/>
<gene>
    <name evidence="15" type="primary">ZNF438</name>
</gene>
<keyword evidence="2" id="KW-0678">Repressor</keyword>
<feature type="region of interest" description="Disordered" evidence="13">
    <location>
        <begin position="1"/>
        <end position="28"/>
    </location>
</feature>
<comment type="subcellular location">
    <subcellularLocation>
        <location evidence="1">Nucleus</location>
    </subcellularLocation>
</comment>
<evidence type="ECO:0000256" key="2">
    <source>
        <dbReference type="ARBA" id="ARBA00022491"/>
    </source>
</evidence>
<feature type="domain" description="C2H2-type" evidence="14">
    <location>
        <begin position="505"/>
        <end position="532"/>
    </location>
</feature>
<dbReference type="SMART" id="SM00355">
    <property type="entry name" value="ZnF_C2H2"/>
    <property type="match status" value="5"/>
</dbReference>
<dbReference type="CTD" id="220929"/>
<dbReference type="GeneTree" id="ENSGT00390000014526"/>
<dbReference type="GO" id="GO:0008270">
    <property type="term" value="F:zinc ion binding"/>
    <property type="evidence" value="ECO:0007669"/>
    <property type="project" value="UniProtKB-KW"/>
</dbReference>
<keyword evidence="4" id="KW-0677">Repeat</keyword>
<dbReference type="Proteomes" id="UP000002279">
    <property type="component" value="Unplaced"/>
</dbReference>
<dbReference type="AlphaFoldDB" id="A0A6I8PDH0"/>
<reference evidence="15" key="2">
    <citation type="submission" date="2025-09" db="UniProtKB">
        <authorList>
            <consortium name="Ensembl"/>
        </authorList>
    </citation>
    <scope>IDENTIFICATION</scope>
    <source>
        <strain evidence="15">Glennie</strain>
    </source>
</reference>
<dbReference type="GO" id="GO:0005634">
    <property type="term" value="C:nucleus"/>
    <property type="evidence" value="ECO:0007669"/>
    <property type="project" value="UniProtKB-SubCell"/>
</dbReference>
<organism evidence="15 16">
    <name type="scientific">Ornithorhynchus anatinus</name>
    <name type="common">Duckbill platypus</name>
    <dbReference type="NCBI Taxonomy" id="9258"/>
    <lineage>
        <taxon>Eukaryota</taxon>
        <taxon>Metazoa</taxon>
        <taxon>Chordata</taxon>
        <taxon>Craniata</taxon>
        <taxon>Vertebrata</taxon>
        <taxon>Euteleostomi</taxon>
        <taxon>Mammalia</taxon>
        <taxon>Monotremata</taxon>
        <taxon>Ornithorhynchidae</taxon>
        <taxon>Ornithorhynchus</taxon>
    </lineage>
</organism>
<dbReference type="InterPro" id="IPR036236">
    <property type="entry name" value="Znf_C2H2_sf"/>
</dbReference>
<evidence type="ECO:0000256" key="7">
    <source>
        <dbReference type="ARBA" id="ARBA00023015"/>
    </source>
</evidence>
<dbReference type="Gene3D" id="3.30.160.60">
    <property type="entry name" value="Classic Zinc Finger"/>
    <property type="match status" value="2"/>
</dbReference>
<dbReference type="FunFam" id="3.30.160.60:FF:000946">
    <property type="entry name" value="Zinc finger protein 438"/>
    <property type="match status" value="1"/>
</dbReference>
<dbReference type="FunFam" id="3.30.160.60:FF:003312">
    <property type="entry name" value="Zinc finger protein 438"/>
    <property type="match status" value="1"/>
</dbReference>
<evidence type="ECO:0000256" key="11">
    <source>
        <dbReference type="ARBA" id="ARBA00067846"/>
    </source>
</evidence>
<keyword evidence="7" id="KW-0805">Transcription regulation</keyword>
<evidence type="ECO:0000256" key="12">
    <source>
        <dbReference type="PROSITE-ProRule" id="PRU00042"/>
    </source>
</evidence>
<keyword evidence="9" id="KW-0804">Transcription</keyword>
<feature type="compositionally biased region" description="Polar residues" evidence="13">
    <location>
        <begin position="730"/>
        <end position="740"/>
    </location>
</feature>
<feature type="compositionally biased region" description="Basic and acidic residues" evidence="13">
    <location>
        <begin position="602"/>
        <end position="613"/>
    </location>
</feature>
<evidence type="ECO:0000256" key="13">
    <source>
        <dbReference type="SAM" id="MobiDB-lite"/>
    </source>
</evidence>
<dbReference type="PANTHER" id="PTHR24408:SF23">
    <property type="entry name" value="ZINC FINGER PROTEIN 438"/>
    <property type="match status" value="1"/>
</dbReference>
<dbReference type="InterPro" id="IPR013087">
    <property type="entry name" value="Znf_C2H2_type"/>
</dbReference>
<feature type="domain" description="C2H2-type" evidence="14">
    <location>
        <begin position="533"/>
        <end position="560"/>
    </location>
</feature>
<keyword evidence="8" id="KW-0238">DNA-binding</keyword>
<evidence type="ECO:0000256" key="8">
    <source>
        <dbReference type="ARBA" id="ARBA00023125"/>
    </source>
</evidence>
<feature type="region of interest" description="Disordered" evidence="13">
    <location>
        <begin position="200"/>
        <end position="257"/>
    </location>
</feature>
<feature type="compositionally biased region" description="Polar residues" evidence="13">
    <location>
        <begin position="159"/>
        <end position="168"/>
    </location>
</feature>
<keyword evidence="5 12" id="KW-0863">Zinc-finger</keyword>
<evidence type="ECO:0000256" key="3">
    <source>
        <dbReference type="ARBA" id="ARBA00022723"/>
    </source>
</evidence>
<keyword evidence="3" id="KW-0479">Metal-binding</keyword>
<feature type="region of interest" description="Disordered" evidence="13">
    <location>
        <begin position="109"/>
        <end position="174"/>
    </location>
</feature>
<feature type="compositionally biased region" description="Basic and acidic residues" evidence="13">
    <location>
        <begin position="223"/>
        <end position="236"/>
    </location>
</feature>
<dbReference type="GeneID" id="100076561"/>
<keyword evidence="6" id="KW-0862">Zinc</keyword>
<evidence type="ECO:0000313" key="16">
    <source>
        <dbReference type="Proteomes" id="UP000002279"/>
    </source>
</evidence>
<dbReference type="RefSeq" id="XP_028933396.1">
    <property type="nucleotide sequence ID" value="XM_029077563.1"/>
</dbReference>
<accession>A0A6I8PDH0</accession>
<protein>
    <recommendedName>
        <fullName evidence="11">Zinc finger protein 438</fullName>
    </recommendedName>
</protein>
<dbReference type="Ensembl" id="ENSOANT00000064424.1">
    <property type="protein sequence ID" value="ENSOANP00000050715.1"/>
    <property type="gene ID" value="ENSOANG00000006050.3"/>
</dbReference>
<evidence type="ECO:0000256" key="1">
    <source>
        <dbReference type="ARBA" id="ARBA00004123"/>
    </source>
</evidence>
<sequence length="848" mass="92568">MQNPLLVSPKDQDDLKFSPGTIKSGKSWQSKSQFRTIAPKIAPKVITSRVLSCHPTSVPEKANPVPTAHPKPLVMPPQNYALMQVAGQEGTFSLVALPQVTPALTTQPIQKPNMLPENPKLPIPRYQPTRNKKPAERKAVQNSSPSPCCKTPTKVQAAPATTSLPNPGSSIESSEQVVVIDQGPTEIPVAPLLGASRQAVAGPPLKNRPETANAAPLVTSSGPKEDSAKPDQENDLVKGNTDAGKPAIKPPAGKGEALREKAIESTKAVTVLSPAIFGNAVQLIPPAPKGKLPILPYARMKTSLFCKPKQSPILEGTAPSPWRGSDRDPAPPLLKGLNVSEKLLASSVAQASSQMGHESALGLAVKEEANLKKKSSGGTANRIGKKRKAPEEILTFPTKRRKSTTNKCREGKERVKLEAQEPRDRKPGTVKRYRSIMPKPIIVVPSLAPLSSPAAILQAQSPKRDALVDTLLSNKHFGSKPNEGPPARSGAGYRNLSSAPQRPWHRCHVCNHNFQFKHHLQDHMNTHTNRRPHSCRMCRKAYVHSGSLSTHMKLHHGESRLKRLVCCEFCAKVFGHIKVYFGHLKEVHRVVISTEASFSESQHGDTSKTRDMGVKGTQDSTGRENRSSLEEDLFPNQAEEVKLQIKCGRCQITTQSFAEMKFHLLCVHGEEIQGRLAEGVPAGCPGTQEELVKHAAQYWKERQERRSLPKRGPPEEGSASTGPKLKRQIYPQQQQQNLDLPTNPGGHPSRTGEPAGVPQNLSNGTPNKIQVWSSSGLHCLLCKQILGSQEELFLHWQQQHNCENPSTLWTILNAFSTQGVTELAKNPENGKAENSDQRQFCSSSTPQP</sequence>
<dbReference type="PROSITE" id="PS00028">
    <property type="entry name" value="ZINC_FINGER_C2H2_1"/>
    <property type="match status" value="4"/>
</dbReference>
<feature type="region of interest" description="Disordered" evidence="13">
    <location>
        <begin position="598"/>
        <end position="633"/>
    </location>
</feature>
<dbReference type="SUPFAM" id="SSF57667">
    <property type="entry name" value="beta-beta-alpha zinc fingers"/>
    <property type="match status" value="1"/>
</dbReference>
<dbReference type="PANTHER" id="PTHR24408">
    <property type="entry name" value="ZINC FINGER PROTEIN"/>
    <property type="match status" value="1"/>
</dbReference>
<evidence type="ECO:0000256" key="5">
    <source>
        <dbReference type="ARBA" id="ARBA00022771"/>
    </source>
</evidence>
<keyword evidence="16" id="KW-1185">Reference proteome</keyword>
<name>A0A6I8PDH0_ORNAN</name>
<reference evidence="15" key="1">
    <citation type="submission" date="2025-08" db="UniProtKB">
        <authorList>
            <consortium name="Ensembl"/>
        </authorList>
    </citation>
    <scope>IDENTIFICATION</scope>
    <source>
        <strain evidence="15">Glennie</strain>
    </source>
</reference>
<feature type="region of interest" description="Disordered" evidence="13">
    <location>
        <begin position="474"/>
        <end position="493"/>
    </location>
</feature>
<evidence type="ECO:0000256" key="10">
    <source>
        <dbReference type="ARBA" id="ARBA00023242"/>
    </source>
</evidence>
<dbReference type="Bgee" id="ENSOANG00000006050">
    <property type="expression patterns" value="Expressed in testis and 7 other cell types or tissues"/>
</dbReference>
<keyword evidence="10" id="KW-0539">Nucleus</keyword>
<evidence type="ECO:0000313" key="15">
    <source>
        <dbReference type="Ensembl" id="ENSOANP00000050715.1"/>
    </source>
</evidence>
<evidence type="ECO:0000256" key="6">
    <source>
        <dbReference type="ARBA" id="ARBA00022833"/>
    </source>
</evidence>
<evidence type="ECO:0000259" key="14">
    <source>
        <dbReference type="PROSITE" id="PS50157"/>
    </source>
</evidence>
<evidence type="ECO:0000256" key="9">
    <source>
        <dbReference type="ARBA" id="ARBA00023163"/>
    </source>
</evidence>
<evidence type="ECO:0000256" key="4">
    <source>
        <dbReference type="ARBA" id="ARBA00022737"/>
    </source>
</evidence>
<feature type="region of interest" description="Disordered" evidence="13">
    <location>
        <begin position="826"/>
        <end position="848"/>
    </location>
</feature>
<feature type="compositionally biased region" description="Polar residues" evidence="13">
    <location>
        <begin position="837"/>
        <end position="848"/>
    </location>
</feature>
<dbReference type="GO" id="GO:0003677">
    <property type="term" value="F:DNA binding"/>
    <property type="evidence" value="ECO:0007669"/>
    <property type="project" value="UniProtKB-KW"/>
</dbReference>
<feature type="region of interest" description="Disordered" evidence="13">
    <location>
        <begin position="699"/>
        <end position="767"/>
    </location>
</feature>